<evidence type="ECO:0000313" key="3">
    <source>
        <dbReference type="Proteomes" id="UP000663848"/>
    </source>
</evidence>
<comment type="caution">
    <text evidence="2">The sequence shown here is derived from an EMBL/GenBank/DDBJ whole genome shotgun (WGS) entry which is preliminary data.</text>
</comment>
<gene>
    <name evidence="2" type="ORF">QYT958_LOCUS13971</name>
</gene>
<reference evidence="2" key="1">
    <citation type="submission" date="2021-02" db="EMBL/GenBank/DDBJ databases">
        <authorList>
            <person name="Nowell W R."/>
        </authorList>
    </citation>
    <scope>NUCLEOTIDE SEQUENCE</scope>
</reference>
<feature type="non-terminal residue" evidence="2">
    <location>
        <position position="1"/>
    </location>
</feature>
<evidence type="ECO:0000256" key="1">
    <source>
        <dbReference type="SAM" id="MobiDB-lite"/>
    </source>
</evidence>
<sequence length="289" mass="34620">IYHEKPTWSAKSKIDTRNEEFPGHLLRAPKPQIYEEKLRWHADSKIDSHNDEAIEQIKRTPRPVIYDERFSWPSFPRIDHFNEDYAKYKQRDKNLRREKSFVQVFPQDYTSRNQEARIDHHNPDFEEFRKRKKSAKLPPIEDRKFVWSKKPRVNQRNDAYIERIRQKRSTPMIFREKLKWGTKAPKIDARNDGYVESLKDQPKRKVSLKNDEHISANIPIVNNLPRWTAQPKIDAHNDSYDPNFFPSRSIVNEKLQWYARPKIDTGLEPDSADEDGDDEEYYDDDEVAV</sequence>
<accession>A0A821EMD4</accession>
<feature type="compositionally biased region" description="Acidic residues" evidence="1">
    <location>
        <begin position="270"/>
        <end position="289"/>
    </location>
</feature>
<organism evidence="2 3">
    <name type="scientific">Rotaria socialis</name>
    <dbReference type="NCBI Taxonomy" id="392032"/>
    <lineage>
        <taxon>Eukaryota</taxon>
        <taxon>Metazoa</taxon>
        <taxon>Spiralia</taxon>
        <taxon>Gnathifera</taxon>
        <taxon>Rotifera</taxon>
        <taxon>Eurotatoria</taxon>
        <taxon>Bdelloidea</taxon>
        <taxon>Philodinida</taxon>
        <taxon>Philodinidae</taxon>
        <taxon>Rotaria</taxon>
    </lineage>
</organism>
<proteinExistence type="predicted"/>
<evidence type="ECO:0000313" key="2">
    <source>
        <dbReference type="EMBL" id="CAF4638567.1"/>
    </source>
</evidence>
<dbReference type="AlphaFoldDB" id="A0A821EMD4"/>
<name>A0A821EMD4_9BILA</name>
<protein>
    <submittedName>
        <fullName evidence="2">Uncharacterized protein</fullName>
    </submittedName>
</protein>
<dbReference type="EMBL" id="CAJOBR010001830">
    <property type="protein sequence ID" value="CAF4638567.1"/>
    <property type="molecule type" value="Genomic_DNA"/>
</dbReference>
<feature type="region of interest" description="Disordered" evidence="1">
    <location>
        <begin position="262"/>
        <end position="289"/>
    </location>
</feature>
<dbReference type="Proteomes" id="UP000663848">
    <property type="component" value="Unassembled WGS sequence"/>
</dbReference>